<dbReference type="Proteomes" id="UP000059680">
    <property type="component" value="Chromosome 3"/>
</dbReference>
<feature type="region of interest" description="Disordered" evidence="1">
    <location>
        <begin position="1"/>
        <end position="62"/>
    </location>
</feature>
<reference evidence="2 3" key="2">
    <citation type="journal article" date="2013" name="Plant Cell Physiol.">
        <title>Rice Annotation Project Database (RAP-DB): an integrative and interactive database for rice genomics.</title>
        <authorList>
            <person name="Sakai H."/>
            <person name="Lee S.S."/>
            <person name="Tanaka T."/>
            <person name="Numa H."/>
            <person name="Kim J."/>
            <person name="Kawahara Y."/>
            <person name="Wakimoto H."/>
            <person name="Yang C.C."/>
            <person name="Iwamoto M."/>
            <person name="Abe T."/>
            <person name="Yamada Y."/>
            <person name="Muto A."/>
            <person name="Inokuchi H."/>
            <person name="Ikemura T."/>
            <person name="Matsumoto T."/>
            <person name="Sasaki T."/>
            <person name="Itoh T."/>
        </authorList>
    </citation>
    <scope>NUCLEOTIDE SEQUENCE [LARGE SCALE GENOMIC DNA]</scope>
    <source>
        <strain evidence="3">cv. Nipponbare</strain>
    </source>
</reference>
<proteinExistence type="predicted"/>
<dbReference type="EMBL" id="AP014959">
    <property type="protein sequence ID" value="BAS84592.1"/>
    <property type="molecule type" value="Genomic_DNA"/>
</dbReference>
<dbReference type="AlphaFoldDB" id="A0A0P0VZ62"/>
<name>A0A0P0VZ62_ORYSJ</name>
<reference evidence="3" key="1">
    <citation type="journal article" date="2005" name="Nature">
        <title>The map-based sequence of the rice genome.</title>
        <authorList>
            <consortium name="International rice genome sequencing project (IRGSP)"/>
            <person name="Matsumoto T."/>
            <person name="Wu J."/>
            <person name="Kanamori H."/>
            <person name="Katayose Y."/>
            <person name="Fujisawa M."/>
            <person name="Namiki N."/>
            <person name="Mizuno H."/>
            <person name="Yamamoto K."/>
            <person name="Antonio B.A."/>
            <person name="Baba T."/>
            <person name="Sakata K."/>
            <person name="Nagamura Y."/>
            <person name="Aoki H."/>
            <person name="Arikawa K."/>
            <person name="Arita K."/>
            <person name="Bito T."/>
            <person name="Chiden Y."/>
            <person name="Fujitsuka N."/>
            <person name="Fukunaka R."/>
            <person name="Hamada M."/>
            <person name="Harada C."/>
            <person name="Hayashi A."/>
            <person name="Hijishita S."/>
            <person name="Honda M."/>
            <person name="Hosokawa S."/>
            <person name="Ichikawa Y."/>
            <person name="Idonuma A."/>
            <person name="Iijima M."/>
            <person name="Ikeda M."/>
            <person name="Ikeno M."/>
            <person name="Ito K."/>
            <person name="Ito S."/>
            <person name="Ito T."/>
            <person name="Ito Y."/>
            <person name="Ito Y."/>
            <person name="Iwabuchi A."/>
            <person name="Kamiya K."/>
            <person name="Karasawa W."/>
            <person name="Kurita K."/>
            <person name="Katagiri S."/>
            <person name="Kikuta A."/>
            <person name="Kobayashi H."/>
            <person name="Kobayashi N."/>
            <person name="Machita K."/>
            <person name="Maehara T."/>
            <person name="Masukawa M."/>
            <person name="Mizubayashi T."/>
            <person name="Mukai Y."/>
            <person name="Nagasaki H."/>
            <person name="Nagata Y."/>
            <person name="Naito S."/>
            <person name="Nakashima M."/>
            <person name="Nakama Y."/>
            <person name="Nakamichi Y."/>
            <person name="Nakamura M."/>
            <person name="Meguro A."/>
            <person name="Negishi M."/>
            <person name="Ohta I."/>
            <person name="Ohta T."/>
            <person name="Okamoto M."/>
            <person name="Ono N."/>
            <person name="Saji S."/>
            <person name="Sakaguchi M."/>
            <person name="Sakai K."/>
            <person name="Shibata M."/>
            <person name="Shimokawa T."/>
            <person name="Song J."/>
            <person name="Takazaki Y."/>
            <person name="Terasawa K."/>
            <person name="Tsugane M."/>
            <person name="Tsuji K."/>
            <person name="Ueda S."/>
            <person name="Waki K."/>
            <person name="Yamagata H."/>
            <person name="Yamamoto M."/>
            <person name="Yamamoto S."/>
            <person name="Yamane H."/>
            <person name="Yoshiki S."/>
            <person name="Yoshihara R."/>
            <person name="Yukawa K."/>
            <person name="Zhong H."/>
            <person name="Yano M."/>
            <person name="Yuan Q."/>
            <person name="Ouyang S."/>
            <person name="Liu J."/>
            <person name="Jones K.M."/>
            <person name="Gansberger K."/>
            <person name="Moffat K."/>
            <person name="Hill J."/>
            <person name="Bera J."/>
            <person name="Fadrosh D."/>
            <person name="Jin S."/>
            <person name="Johri S."/>
            <person name="Kim M."/>
            <person name="Overton L."/>
            <person name="Reardon M."/>
            <person name="Tsitrin T."/>
            <person name="Vuong H."/>
            <person name="Weaver B."/>
            <person name="Ciecko A."/>
            <person name="Tallon L."/>
            <person name="Jackson J."/>
            <person name="Pai G."/>
            <person name="Aken S.V."/>
            <person name="Utterback T."/>
            <person name="Reidmuller S."/>
            <person name="Feldblyum T."/>
            <person name="Hsiao J."/>
            <person name="Zismann V."/>
            <person name="Iobst S."/>
            <person name="de Vazeille A.R."/>
            <person name="Buell C.R."/>
            <person name="Ying K."/>
            <person name="Li Y."/>
            <person name="Lu T."/>
            <person name="Huang Y."/>
            <person name="Zhao Q."/>
            <person name="Feng Q."/>
            <person name="Zhang L."/>
            <person name="Zhu J."/>
            <person name="Weng Q."/>
            <person name="Mu J."/>
            <person name="Lu Y."/>
            <person name="Fan D."/>
            <person name="Liu Y."/>
            <person name="Guan J."/>
            <person name="Zhang Y."/>
            <person name="Yu S."/>
            <person name="Liu X."/>
            <person name="Zhang Y."/>
            <person name="Hong G."/>
            <person name="Han B."/>
            <person name="Choisne N."/>
            <person name="Demange N."/>
            <person name="Orjeda G."/>
            <person name="Samain S."/>
            <person name="Cattolico L."/>
            <person name="Pelletier E."/>
            <person name="Couloux A."/>
            <person name="Segurens B."/>
            <person name="Wincker P."/>
            <person name="D'Hont A."/>
            <person name="Scarpelli C."/>
            <person name="Weissenbach J."/>
            <person name="Salanoubat M."/>
            <person name="Quetier F."/>
            <person name="Yu Y."/>
            <person name="Kim H.R."/>
            <person name="Rambo T."/>
            <person name="Currie J."/>
            <person name="Collura K."/>
            <person name="Luo M."/>
            <person name="Yang T."/>
            <person name="Ammiraju J.S.S."/>
            <person name="Engler F."/>
            <person name="Soderlund C."/>
            <person name="Wing R.A."/>
            <person name="Palmer L.E."/>
            <person name="de la Bastide M."/>
            <person name="Spiegel L."/>
            <person name="Nascimento L."/>
            <person name="Zutavern T."/>
            <person name="O'Shaughnessy A."/>
            <person name="Dike S."/>
            <person name="Dedhia N."/>
            <person name="Preston R."/>
            <person name="Balija V."/>
            <person name="McCombie W.R."/>
            <person name="Chow T."/>
            <person name="Chen H."/>
            <person name="Chung M."/>
            <person name="Chen C."/>
            <person name="Shaw J."/>
            <person name="Wu H."/>
            <person name="Hsiao K."/>
            <person name="Chao Y."/>
            <person name="Chu M."/>
            <person name="Cheng C."/>
            <person name="Hour A."/>
            <person name="Lee P."/>
            <person name="Lin S."/>
            <person name="Lin Y."/>
            <person name="Liou J."/>
            <person name="Liu S."/>
            <person name="Hsing Y."/>
            <person name="Raghuvanshi S."/>
            <person name="Mohanty A."/>
            <person name="Bharti A.K."/>
            <person name="Gaur A."/>
            <person name="Gupta V."/>
            <person name="Kumar D."/>
            <person name="Ravi V."/>
            <person name="Vij S."/>
            <person name="Kapur A."/>
            <person name="Khurana P."/>
            <person name="Khurana P."/>
            <person name="Khurana J.P."/>
            <person name="Tyagi A.K."/>
            <person name="Gaikwad K."/>
            <person name="Singh A."/>
            <person name="Dalal V."/>
            <person name="Srivastava S."/>
            <person name="Dixit A."/>
            <person name="Pal A.K."/>
            <person name="Ghazi I.A."/>
            <person name="Yadav M."/>
            <person name="Pandit A."/>
            <person name="Bhargava A."/>
            <person name="Sureshbabu K."/>
            <person name="Batra K."/>
            <person name="Sharma T.R."/>
            <person name="Mohapatra T."/>
            <person name="Singh N.K."/>
            <person name="Messing J."/>
            <person name="Nelson A.B."/>
            <person name="Fuks G."/>
            <person name="Kavchok S."/>
            <person name="Keizer G."/>
            <person name="Linton E."/>
            <person name="Llaca V."/>
            <person name="Song R."/>
            <person name="Tanyolac B."/>
            <person name="Young S."/>
            <person name="Ho-Il K."/>
            <person name="Hahn J.H."/>
            <person name="Sangsakoo G."/>
            <person name="Vanavichit A."/>
            <person name="de Mattos Luiz.A.T."/>
            <person name="Zimmer P.D."/>
            <person name="Malone G."/>
            <person name="Dellagostin O."/>
            <person name="de Oliveira A.C."/>
            <person name="Bevan M."/>
            <person name="Bancroft I."/>
            <person name="Minx P."/>
            <person name="Cordum H."/>
            <person name="Wilson R."/>
            <person name="Cheng Z."/>
            <person name="Jin W."/>
            <person name="Jiang J."/>
            <person name="Leong S.A."/>
            <person name="Iwama H."/>
            <person name="Gojobori T."/>
            <person name="Itoh T."/>
            <person name="Niimura Y."/>
            <person name="Fujii Y."/>
            <person name="Habara T."/>
            <person name="Sakai H."/>
            <person name="Sato Y."/>
            <person name="Wilson G."/>
            <person name="Kumar K."/>
            <person name="McCouch S."/>
            <person name="Juretic N."/>
            <person name="Hoen D."/>
            <person name="Wright S."/>
            <person name="Bruskiewich R."/>
            <person name="Bureau T."/>
            <person name="Miyao A."/>
            <person name="Hirochika H."/>
            <person name="Nishikawa T."/>
            <person name="Kadowaki K."/>
            <person name="Sugiura M."/>
            <person name="Burr B."/>
            <person name="Sasaki T."/>
        </authorList>
    </citation>
    <scope>NUCLEOTIDE SEQUENCE [LARGE SCALE GENOMIC DNA]</scope>
    <source>
        <strain evidence="3">cv. Nipponbare</strain>
    </source>
</reference>
<evidence type="ECO:0000313" key="3">
    <source>
        <dbReference type="Proteomes" id="UP000059680"/>
    </source>
</evidence>
<dbReference type="InParanoid" id="A0A0P0VZ62"/>
<organism evidence="2 3">
    <name type="scientific">Oryza sativa subsp. japonica</name>
    <name type="common">Rice</name>
    <dbReference type="NCBI Taxonomy" id="39947"/>
    <lineage>
        <taxon>Eukaryota</taxon>
        <taxon>Viridiplantae</taxon>
        <taxon>Streptophyta</taxon>
        <taxon>Embryophyta</taxon>
        <taxon>Tracheophyta</taxon>
        <taxon>Spermatophyta</taxon>
        <taxon>Magnoliopsida</taxon>
        <taxon>Liliopsida</taxon>
        <taxon>Poales</taxon>
        <taxon>Poaceae</taxon>
        <taxon>BOP clade</taxon>
        <taxon>Oryzoideae</taxon>
        <taxon>Oryzeae</taxon>
        <taxon>Oryzinae</taxon>
        <taxon>Oryza</taxon>
        <taxon>Oryza sativa</taxon>
    </lineage>
</organism>
<evidence type="ECO:0000256" key="1">
    <source>
        <dbReference type="SAM" id="MobiDB-lite"/>
    </source>
</evidence>
<feature type="non-terminal residue" evidence="2">
    <location>
        <position position="1"/>
    </location>
</feature>
<feature type="compositionally biased region" description="Acidic residues" evidence="1">
    <location>
        <begin position="17"/>
        <end position="28"/>
    </location>
</feature>
<dbReference type="PaxDb" id="39947-A0A0P0VZ62"/>
<sequence>MDVDADGLEVGPRAGEEADDAAVVEDGDGEGRAGAVAERPDGALAGDELERGDDVGVVPDGPHEPCTSFTYSDGSNVICVTGRLGRPRGRWCGGSCPCRGRRRDAVDDLAVAEPEALQPLRRHRHVVLLPAVVAAPRTQL</sequence>
<keyword evidence="3" id="KW-1185">Reference proteome</keyword>
<evidence type="ECO:0000313" key="2">
    <source>
        <dbReference type="EMBL" id="BAS84592.1"/>
    </source>
</evidence>
<accession>A0A0P0VZ62</accession>
<gene>
    <name evidence="2" type="ordered locus">Os03g0399950</name>
    <name evidence="2" type="ORF">OSNPB_030399950</name>
</gene>
<dbReference type="Gramene" id="Os03t0399950-00">
    <property type="protein sequence ID" value="Os03t0399950-00"/>
    <property type="gene ID" value="Os03g0399950"/>
</dbReference>
<reference evidence="2 3" key="3">
    <citation type="journal article" date="2013" name="Rice">
        <title>Improvement of the Oryza sativa Nipponbare reference genome using next generation sequence and optical map data.</title>
        <authorList>
            <person name="Kawahara Y."/>
            <person name="de la Bastide M."/>
            <person name="Hamilton J.P."/>
            <person name="Kanamori H."/>
            <person name="McCombie W.R."/>
            <person name="Ouyang S."/>
            <person name="Schwartz D.C."/>
            <person name="Tanaka T."/>
            <person name="Wu J."/>
            <person name="Zhou S."/>
            <person name="Childs K.L."/>
            <person name="Davidson R.M."/>
            <person name="Lin H."/>
            <person name="Quesada-Ocampo L."/>
            <person name="Vaillancourt B."/>
            <person name="Sakai H."/>
            <person name="Lee S.S."/>
            <person name="Kim J."/>
            <person name="Numa H."/>
            <person name="Itoh T."/>
            <person name="Buell C.R."/>
            <person name="Matsumoto T."/>
        </authorList>
    </citation>
    <scope>NUCLEOTIDE SEQUENCE [LARGE SCALE GENOMIC DNA]</scope>
    <source>
        <strain evidence="3">cv. Nipponbare</strain>
    </source>
</reference>
<protein>
    <submittedName>
        <fullName evidence="2">Os03g0399950 protein</fullName>
    </submittedName>
</protein>